<evidence type="ECO:0000313" key="2">
    <source>
        <dbReference type="EMBL" id="KAK9099009.1"/>
    </source>
</evidence>
<dbReference type="AlphaFoldDB" id="A0AAP0F1P4"/>
<dbReference type="EMBL" id="JBBNAF010000011">
    <property type="protein sequence ID" value="KAK9099009.1"/>
    <property type="molecule type" value="Genomic_DNA"/>
</dbReference>
<feature type="region of interest" description="Disordered" evidence="1">
    <location>
        <begin position="1"/>
        <end position="109"/>
    </location>
</feature>
<accession>A0AAP0F1P4</accession>
<organism evidence="2 3">
    <name type="scientific">Stephania yunnanensis</name>
    <dbReference type="NCBI Taxonomy" id="152371"/>
    <lineage>
        <taxon>Eukaryota</taxon>
        <taxon>Viridiplantae</taxon>
        <taxon>Streptophyta</taxon>
        <taxon>Embryophyta</taxon>
        <taxon>Tracheophyta</taxon>
        <taxon>Spermatophyta</taxon>
        <taxon>Magnoliopsida</taxon>
        <taxon>Ranunculales</taxon>
        <taxon>Menispermaceae</taxon>
        <taxon>Menispermoideae</taxon>
        <taxon>Cissampelideae</taxon>
        <taxon>Stephania</taxon>
    </lineage>
</organism>
<feature type="compositionally biased region" description="Basic residues" evidence="1">
    <location>
        <begin position="28"/>
        <end position="44"/>
    </location>
</feature>
<comment type="caution">
    <text evidence="2">The sequence shown here is derived from an EMBL/GenBank/DDBJ whole genome shotgun (WGS) entry which is preliminary data.</text>
</comment>
<sequence length="109" mass="11438">MHHHRTRGKSRRSCEAEDGGRPAAATRTGRRGRWLAAARGRRWRGGAAPADAVAMGGEGRIGGDGARRAMRRRRRSAAERVVGSGGSAPPAAPPPAAGSNAGERPRARR</sequence>
<keyword evidence="3" id="KW-1185">Reference proteome</keyword>
<gene>
    <name evidence="2" type="ORF">Syun_026054</name>
</gene>
<proteinExistence type="predicted"/>
<feature type="compositionally biased region" description="Basic residues" evidence="1">
    <location>
        <begin position="1"/>
        <end position="11"/>
    </location>
</feature>
<reference evidence="2 3" key="1">
    <citation type="submission" date="2024-01" db="EMBL/GenBank/DDBJ databases">
        <title>Genome assemblies of Stephania.</title>
        <authorList>
            <person name="Yang L."/>
        </authorList>
    </citation>
    <scope>NUCLEOTIDE SEQUENCE [LARGE SCALE GENOMIC DNA]</scope>
    <source>
        <strain evidence="2">YNDBR</strain>
        <tissue evidence="2">Leaf</tissue>
    </source>
</reference>
<name>A0AAP0F1P4_9MAGN</name>
<protein>
    <submittedName>
        <fullName evidence="2">Uncharacterized protein</fullName>
    </submittedName>
</protein>
<evidence type="ECO:0000313" key="3">
    <source>
        <dbReference type="Proteomes" id="UP001420932"/>
    </source>
</evidence>
<dbReference type="Proteomes" id="UP001420932">
    <property type="component" value="Unassembled WGS sequence"/>
</dbReference>
<evidence type="ECO:0000256" key="1">
    <source>
        <dbReference type="SAM" id="MobiDB-lite"/>
    </source>
</evidence>